<dbReference type="Proteomes" id="UP001620409">
    <property type="component" value="Unassembled WGS sequence"/>
</dbReference>
<keyword evidence="4 7" id="KW-0238">DNA-binding</keyword>
<keyword evidence="2" id="KW-0902">Two-component regulatory system</keyword>
<evidence type="ECO:0000259" key="8">
    <source>
        <dbReference type="PROSITE" id="PS50110"/>
    </source>
</evidence>
<dbReference type="SUPFAM" id="SSF52172">
    <property type="entry name" value="CheY-like"/>
    <property type="match status" value="1"/>
</dbReference>
<feature type="modified residue" description="4-aspartylphosphate" evidence="6">
    <location>
        <position position="52"/>
    </location>
</feature>
<dbReference type="PROSITE" id="PS51755">
    <property type="entry name" value="OMPR_PHOB"/>
    <property type="match status" value="1"/>
</dbReference>
<proteinExistence type="predicted"/>
<name>A0ABW8IDG9_9GAMM</name>
<evidence type="ECO:0000256" key="4">
    <source>
        <dbReference type="ARBA" id="ARBA00023125"/>
    </source>
</evidence>
<evidence type="ECO:0000256" key="6">
    <source>
        <dbReference type="PROSITE-ProRule" id="PRU00169"/>
    </source>
</evidence>
<evidence type="ECO:0000313" key="10">
    <source>
        <dbReference type="EMBL" id="MFK2853217.1"/>
    </source>
</evidence>
<protein>
    <submittedName>
        <fullName evidence="10">Response regulator</fullName>
    </submittedName>
</protein>
<dbReference type="SUPFAM" id="SSF46894">
    <property type="entry name" value="C-terminal effector domain of the bipartite response regulators"/>
    <property type="match status" value="1"/>
</dbReference>
<dbReference type="InterPro" id="IPR001867">
    <property type="entry name" value="OmpR/PhoB-type_DNA-bd"/>
</dbReference>
<keyword evidence="1 6" id="KW-0597">Phosphoprotein</keyword>
<dbReference type="InterPro" id="IPR039420">
    <property type="entry name" value="WalR-like"/>
</dbReference>
<gene>
    <name evidence="10" type="ORF">ISP18_01235</name>
</gene>
<evidence type="ECO:0000256" key="5">
    <source>
        <dbReference type="ARBA" id="ARBA00023163"/>
    </source>
</evidence>
<dbReference type="SMART" id="SM00862">
    <property type="entry name" value="Trans_reg_C"/>
    <property type="match status" value="1"/>
</dbReference>
<comment type="caution">
    <text evidence="10">The sequence shown here is derived from an EMBL/GenBank/DDBJ whole genome shotgun (WGS) entry which is preliminary data.</text>
</comment>
<evidence type="ECO:0000313" key="11">
    <source>
        <dbReference type="Proteomes" id="UP001620409"/>
    </source>
</evidence>
<dbReference type="InterPro" id="IPR036388">
    <property type="entry name" value="WH-like_DNA-bd_sf"/>
</dbReference>
<keyword evidence="11" id="KW-1185">Reference proteome</keyword>
<keyword evidence="3" id="KW-0805">Transcription regulation</keyword>
<evidence type="ECO:0000256" key="1">
    <source>
        <dbReference type="ARBA" id="ARBA00022553"/>
    </source>
</evidence>
<dbReference type="InterPro" id="IPR011006">
    <property type="entry name" value="CheY-like_superfamily"/>
</dbReference>
<dbReference type="PANTHER" id="PTHR48111">
    <property type="entry name" value="REGULATOR OF RPOS"/>
    <property type="match status" value="1"/>
</dbReference>
<dbReference type="Pfam" id="PF00072">
    <property type="entry name" value="Response_reg"/>
    <property type="match status" value="1"/>
</dbReference>
<keyword evidence="5" id="KW-0804">Transcription</keyword>
<dbReference type="Pfam" id="PF00486">
    <property type="entry name" value="Trans_reg_C"/>
    <property type="match status" value="1"/>
</dbReference>
<dbReference type="Gene3D" id="1.10.10.10">
    <property type="entry name" value="Winged helix-like DNA-binding domain superfamily/Winged helix DNA-binding domain"/>
    <property type="match status" value="1"/>
</dbReference>
<evidence type="ECO:0000256" key="2">
    <source>
        <dbReference type="ARBA" id="ARBA00023012"/>
    </source>
</evidence>
<evidence type="ECO:0000256" key="7">
    <source>
        <dbReference type="PROSITE-ProRule" id="PRU01091"/>
    </source>
</evidence>
<dbReference type="PROSITE" id="PS50110">
    <property type="entry name" value="RESPONSE_REGULATORY"/>
    <property type="match status" value="1"/>
</dbReference>
<dbReference type="PANTHER" id="PTHR48111:SF4">
    <property type="entry name" value="DNA-BINDING DUAL TRANSCRIPTIONAL REGULATOR OMPR"/>
    <property type="match status" value="1"/>
</dbReference>
<dbReference type="InterPro" id="IPR001789">
    <property type="entry name" value="Sig_transdc_resp-reg_receiver"/>
</dbReference>
<dbReference type="Gene3D" id="6.10.250.690">
    <property type="match status" value="1"/>
</dbReference>
<dbReference type="InterPro" id="IPR016032">
    <property type="entry name" value="Sig_transdc_resp-reg_C-effctor"/>
</dbReference>
<dbReference type="CDD" id="cd00383">
    <property type="entry name" value="trans_reg_C"/>
    <property type="match status" value="1"/>
</dbReference>
<evidence type="ECO:0000259" key="9">
    <source>
        <dbReference type="PROSITE" id="PS51755"/>
    </source>
</evidence>
<dbReference type="EMBL" id="JADIKI010000021">
    <property type="protein sequence ID" value="MFK2853217.1"/>
    <property type="molecule type" value="Genomic_DNA"/>
</dbReference>
<feature type="domain" description="OmpR/PhoB-type" evidence="9">
    <location>
        <begin position="131"/>
        <end position="231"/>
    </location>
</feature>
<organism evidence="10 11">
    <name type="scientific">Dyella humi</name>
    <dbReference type="NCBI Taxonomy" id="1770547"/>
    <lineage>
        <taxon>Bacteria</taxon>
        <taxon>Pseudomonadati</taxon>
        <taxon>Pseudomonadota</taxon>
        <taxon>Gammaproteobacteria</taxon>
        <taxon>Lysobacterales</taxon>
        <taxon>Rhodanobacteraceae</taxon>
        <taxon>Dyella</taxon>
    </lineage>
</organism>
<dbReference type="SMART" id="SM00448">
    <property type="entry name" value="REC"/>
    <property type="match status" value="1"/>
</dbReference>
<feature type="DNA-binding region" description="OmpR/PhoB-type" evidence="7">
    <location>
        <begin position="131"/>
        <end position="231"/>
    </location>
</feature>
<feature type="domain" description="Response regulatory" evidence="8">
    <location>
        <begin position="3"/>
        <end position="116"/>
    </location>
</feature>
<reference evidence="10 11" key="1">
    <citation type="submission" date="2020-10" db="EMBL/GenBank/DDBJ databases">
        <title>Phylogeny of dyella-like bacteria.</title>
        <authorList>
            <person name="Fu J."/>
        </authorList>
    </citation>
    <scope>NUCLEOTIDE SEQUENCE [LARGE SCALE GENOMIC DNA]</scope>
    <source>
        <strain evidence="10 11">DHG40</strain>
    </source>
</reference>
<sequence length="237" mass="27145">MTDVLVIDDDEEMLALLKKFLEKHGYHVVVTTSGHQIEEIISKNNFDVLILDVMLPGEDGLSLCRCVRSMSSMPIIMLTAMTDTTDRIVGLELGADDYVSKPFDARELLARIRALLRRSSSQLVQGGGENLPNYAFGSWRLSLTKRELRSTDMTLVPLSQGEFELLLAFLEHPQRLLTRDQLIDYARGNRHEMFDRSIDVQVSRIRRKIELNVRNPEIIRTVRNSGYVFTLPVERVR</sequence>
<dbReference type="Gene3D" id="3.40.50.2300">
    <property type="match status" value="1"/>
</dbReference>
<evidence type="ECO:0000256" key="3">
    <source>
        <dbReference type="ARBA" id="ARBA00023015"/>
    </source>
</evidence>
<accession>A0ABW8IDG9</accession>